<evidence type="ECO:0000256" key="1">
    <source>
        <dbReference type="SAM" id="Phobius"/>
    </source>
</evidence>
<evidence type="ECO:0000313" key="2">
    <source>
        <dbReference type="EMBL" id="CAD8165153.1"/>
    </source>
</evidence>
<keyword evidence="3" id="KW-1185">Reference proteome</keyword>
<keyword evidence="1" id="KW-0472">Membrane</keyword>
<accession>A0A8S1UM58</accession>
<proteinExistence type="predicted"/>
<keyword evidence="1" id="KW-0812">Transmembrane</keyword>
<keyword evidence="1" id="KW-1133">Transmembrane helix</keyword>
<feature type="transmembrane region" description="Helical" evidence="1">
    <location>
        <begin position="12"/>
        <end position="34"/>
    </location>
</feature>
<dbReference type="AlphaFoldDB" id="A0A8S1UM58"/>
<sequence length="51" mass="5808">MKQKEISFSQSELNFSLFTIIIVNFVQDLLFLIVQQESEGVGNGKEQLFGI</sequence>
<gene>
    <name evidence="2" type="ORF">POCTA_138.1.T0460142</name>
</gene>
<reference evidence="2" key="1">
    <citation type="submission" date="2021-01" db="EMBL/GenBank/DDBJ databases">
        <authorList>
            <consortium name="Genoscope - CEA"/>
            <person name="William W."/>
        </authorList>
    </citation>
    <scope>NUCLEOTIDE SEQUENCE</scope>
</reference>
<protein>
    <submittedName>
        <fullName evidence="2">Uncharacterized protein</fullName>
    </submittedName>
</protein>
<dbReference type="EMBL" id="CAJJDP010000046">
    <property type="protein sequence ID" value="CAD8165153.1"/>
    <property type="molecule type" value="Genomic_DNA"/>
</dbReference>
<dbReference type="Proteomes" id="UP000683925">
    <property type="component" value="Unassembled WGS sequence"/>
</dbReference>
<comment type="caution">
    <text evidence="2">The sequence shown here is derived from an EMBL/GenBank/DDBJ whole genome shotgun (WGS) entry which is preliminary data.</text>
</comment>
<organism evidence="2 3">
    <name type="scientific">Paramecium octaurelia</name>
    <dbReference type="NCBI Taxonomy" id="43137"/>
    <lineage>
        <taxon>Eukaryota</taxon>
        <taxon>Sar</taxon>
        <taxon>Alveolata</taxon>
        <taxon>Ciliophora</taxon>
        <taxon>Intramacronucleata</taxon>
        <taxon>Oligohymenophorea</taxon>
        <taxon>Peniculida</taxon>
        <taxon>Parameciidae</taxon>
        <taxon>Paramecium</taxon>
    </lineage>
</organism>
<name>A0A8S1UM58_PAROT</name>
<evidence type="ECO:0000313" key="3">
    <source>
        <dbReference type="Proteomes" id="UP000683925"/>
    </source>
</evidence>